<evidence type="ECO:0000313" key="5">
    <source>
        <dbReference type="Proteomes" id="UP000627521"/>
    </source>
</evidence>
<evidence type="ECO:0000256" key="2">
    <source>
        <dbReference type="SAM" id="SignalP"/>
    </source>
</evidence>
<evidence type="ECO:0000259" key="3">
    <source>
        <dbReference type="Pfam" id="PF14371"/>
    </source>
</evidence>
<dbReference type="InterPro" id="IPR025524">
    <property type="entry name" value="DUF4412"/>
</dbReference>
<comment type="caution">
    <text evidence="4">The sequence shown here is derived from an EMBL/GenBank/DDBJ whole genome shotgun (WGS) entry which is preliminary data.</text>
</comment>
<sequence>MKLLKPLLIILMCCFATSSNAQIWKKLAKKAEKAAEKTLEKKVEQKTERETEKAFDSTFNNSSDPKTATSNNKSPFGTSTSAETPANTYTFSHKYVMQIEDGKRTTNLVYYLTNAGNYFGTSIPDKTGKNDVISVMDIDKKSMYMFMDNKGDKTLMAMGLNFEDSTNDAINQSKISIIATGNTKTILGYTCEAFKVKGPDIEGTVWITQNAGISFVKSMYNLKSKKGNNQSWMKMIDGLTLEMDMVDTSKRKPKAIKMTCIALDKTTITIKSSDYKKLM</sequence>
<organism evidence="4 5">
    <name type="scientific">Olleya marilimosa</name>
    <dbReference type="NCBI Taxonomy" id="272164"/>
    <lineage>
        <taxon>Bacteria</taxon>
        <taxon>Pseudomonadati</taxon>
        <taxon>Bacteroidota</taxon>
        <taxon>Flavobacteriia</taxon>
        <taxon>Flavobacteriales</taxon>
        <taxon>Flavobacteriaceae</taxon>
    </lineage>
</organism>
<dbReference type="Pfam" id="PF14371">
    <property type="entry name" value="DUF4412"/>
    <property type="match status" value="1"/>
</dbReference>
<name>A0ABR8LQT0_9FLAO</name>
<feature type="compositionally biased region" description="Basic and acidic residues" evidence="1">
    <location>
        <begin position="39"/>
        <end position="55"/>
    </location>
</feature>
<feature type="domain" description="DUF4412" evidence="3">
    <location>
        <begin position="97"/>
        <end position="237"/>
    </location>
</feature>
<keyword evidence="5" id="KW-1185">Reference proteome</keyword>
<keyword evidence="2" id="KW-0732">Signal</keyword>
<evidence type="ECO:0000256" key="1">
    <source>
        <dbReference type="SAM" id="MobiDB-lite"/>
    </source>
</evidence>
<evidence type="ECO:0000313" key="4">
    <source>
        <dbReference type="EMBL" id="MBD3862581.1"/>
    </source>
</evidence>
<protein>
    <submittedName>
        <fullName evidence="4">DUF4412 domain-containing protein</fullName>
    </submittedName>
</protein>
<feature type="chain" id="PRO_5046541632" evidence="2">
    <location>
        <begin position="22"/>
        <end position="279"/>
    </location>
</feature>
<proteinExistence type="predicted"/>
<reference evidence="4 5" key="1">
    <citation type="submission" date="2020-09" db="EMBL/GenBank/DDBJ databases">
        <title>Bacillus nautilus sp. nov., Chryseoglobus crepusculi sp. nov, and Psychrobacter noctis sp. nov., isolated from deep-sea sponges from the equatorial Atlantic.</title>
        <authorList>
            <person name="Stennett H.L."/>
            <person name="Williams S.E."/>
        </authorList>
    </citation>
    <scope>NUCLEOTIDE SEQUENCE [LARGE SCALE GENOMIC DNA]</scope>
    <source>
        <strain evidence="4 5">28M-24</strain>
    </source>
</reference>
<dbReference type="RefSeq" id="WP_191099142.1">
    <property type="nucleotide sequence ID" value="NZ_JACXXF010000002.1"/>
</dbReference>
<feature type="region of interest" description="Disordered" evidence="1">
    <location>
        <begin position="39"/>
        <end position="82"/>
    </location>
</feature>
<dbReference type="EMBL" id="JACXXH010000002">
    <property type="protein sequence ID" value="MBD3862581.1"/>
    <property type="molecule type" value="Genomic_DNA"/>
</dbReference>
<feature type="signal peptide" evidence="2">
    <location>
        <begin position="1"/>
        <end position="21"/>
    </location>
</feature>
<feature type="compositionally biased region" description="Polar residues" evidence="1">
    <location>
        <begin position="57"/>
        <end position="82"/>
    </location>
</feature>
<gene>
    <name evidence="4" type="ORF">IEG06_03895</name>
</gene>
<accession>A0ABR8LQT0</accession>
<dbReference type="Proteomes" id="UP000627521">
    <property type="component" value="Unassembled WGS sequence"/>
</dbReference>